<dbReference type="GO" id="GO:0005737">
    <property type="term" value="C:cytoplasm"/>
    <property type="evidence" value="ECO:0007669"/>
    <property type="project" value="TreeGrafter"/>
</dbReference>
<dbReference type="InterPro" id="IPR058055">
    <property type="entry name" value="PA-PLA1"/>
</dbReference>
<dbReference type="PANTHER" id="PTHR23509">
    <property type="entry name" value="PA-PL1 PHOSPHOLIPASE FAMILY"/>
    <property type="match status" value="1"/>
</dbReference>
<protein>
    <submittedName>
        <fullName evidence="3">Chromo domain-containing protein</fullName>
    </submittedName>
</protein>
<reference evidence="3" key="3">
    <citation type="submission" date="2016-06" db="UniProtKB">
        <authorList>
            <consortium name="WormBaseParasite"/>
        </authorList>
    </citation>
    <scope>IDENTIFICATION</scope>
</reference>
<sequence length="356" mass="40752">MALQQNGEMPSSPNVRQKIVPTKKNVITIGKVKRRVTELKCAEVRWFYKNKEDAKWTPFKGFDSTVLEIAYRRKVGMPLDEAAKTHVEKVAIPTSSVIVLDGNYRADEQMESVSAIYWGEDTLKIHRGSWFYADSFQPVRSDFADAIEAHHLKSFRDNVIPETPVFSDSDLKMARSVDKWMCCCGCHVTEGAYKMAWIFTVLNILGCLIGALLFISTGLNAKIIFYAVTTLVSLLCWLPILCGHICGKRSHRMYLPFLFLFAISTVYAFLEVLYFVLQRILMFKSPDSIYVMFGLSLKEYEKIIVEYSTGEFAFFILLMIAFLAFWCWVYSIVFRAYKFTKQIGDGGTSNETKMPI</sequence>
<dbReference type="WBParaSite" id="GPLIN_000166800">
    <property type="protein sequence ID" value="GPLIN_000166800"/>
    <property type="gene ID" value="GPLIN_000166800"/>
</dbReference>
<evidence type="ECO:0000313" key="3">
    <source>
        <dbReference type="WBParaSite" id="GPLIN_000166800"/>
    </source>
</evidence>
<evidence type="ECO:0000256" key="1">
    <source>
        <dbReference type="SAM" id="Phobius"/>
    </source>
</evidence>
<keyword evidence="1" id="KW-0472">Membrane</keyword>
<reference evidence="2" key="1">
    <citation type="submission" date="2013-12" db="EMBL/GenBank/DDBJ databases">
        <authorList>
            <person name="Aslett M."/>
        </authorList>
    </citation>
    <scope>NUCLEOTIDE SEQUENCE [LARGE SCALE GENOMIC DNA]</scope>
    <source>
        <strain evidence="2">Lindley</strain>
    </source>
</reference>
<reference evidence="2" key="2">
    <citation type="submission" date="2014-05" db="EMBL/GenBank/DDBJ databases">
        <title>The genome and life-stage specific transcriptomes of Globodera pallida elucidate key aspects of plant parasitism by a cyst nematode.</title>
        <authorList>
            <person name="Cotton J.A."/>
            <person name="Lilley C.J."/>
            <person name="Jones L.M."/>
            <person name="Kikuchi T."/>
            <person name="Reid A.J."/>
            <person name="Thorpe P."/>
            <person name="Tsai I.J."/>
            <person name="Beasley H."/>
            <person name="Blok V."/>
            <person name="Cock P.J.A."/>
            <person name="Van den Akker S.E."/>
            <person name="Holroyd N."/>
            <person name="Hunt M."/>
            <person name="Mantelin S."/>
            <person name="Naghra H."/>
            <person name="Pain A."/>
            <person name="Palomares-Rius J.E."/>
            <person name="Zarowiecki M."/>
            <person name="Berriman M."/>
            <person name="Jones J.T."/>
            <person name="Urwin P.E."/>
        </authorList>
    </citation>
    <scope>NUCLEOTIDE SEQUENCE [LARGE SCALE GENOMIC DNA]</scope>
    <source>
        <strain evidence="2">Lindley</strain>
    </source>
</reference>
<dbReference type="PANTHER" id="PTHR23509:SF48">
    <property type="entry name" value="INTRACELLULAR PHOSPHOLIPASE A1"/>
    <property type="match status" value="1"/>
</dbReference>
<feature type="transmembrane region" description="Helical" evidence="1">
    <location>
        <begin position="254"/>
        <end position="277"/>
    </location>
</feature>
<accession>A0A183BM33</accession>
<keyword evidence="2" id="KW-1185">Reference proteome</keyword>
<proteinExistence type="predicted"/>
<feature type="transmembrane region" description="Helical" evidence="1">
    <location>
        <begin position="196"/>
        <end position="217"/>
    </location>
</feature>
<feature type="transmembrane region" description="Helical" evidence="1">
    <location>
        <begin position="223"/>
        <end position="242"/>
    </location>
</feature>
<keyword evidence="1" id="KW-1133">Transmembrane helix</keyword>
<dbReference type="AlphaFoldDB" id="A0A183BM33"/>
<dbReference type="GO" id="GO:0004620">
    <property type="term" value="F:phospholipase activity"/>
    <property type="evidence" value="ECO:0007669"/>
    <property type="project" value="TreeGrafter"/>
</dbReference>
<evidence type="ECO:0000313" key="2">
    <source>
        <dbReference type="Proteomes" id="UP000050741"/>
    </source>
</evidence>
<organism evidence="2 3">
    <name type="scientific">Globodera pallida</name>
    <name type="common">Potato cyst nematode worm</name>
    <name type="synonym">Heterodera pallida</name>
    <dbReference type="NCBI Taxonomy" id="36090"/>
    <lineage>
        <taxon>Eukaryota</taxon>
        <taxon>Metazoa</taxon>
        <taxon>Ecdysozoa</taxon>
        <taxon>Nematoda</taxon>
        <taxon>Chromadorea</taxon>
        <taxon>Rhabditida</taxon>
        <taxon>Tylenchina</taxon>
        <taxon>Tylenchomorpha</taxon>
        <taxon>Tylenchoidea</taxon>
        <taxon>Heteroderidae</taxon>
        <taxon>Heteroderinae</taxon>
        <taxon>Globodera</taxon>
    </lineage>
</organism>
<name>A0A183BM33_GLOPA</name>
<keyword evidence="1" id="KW-0812">Transmembrane</keyword>
<dbReference type="Proteomes" id="UP000050741">
    <property type="component" value="Unassembled WGS sequence"/>
</dbReference>
<feature type="transmembrane region" description="Helical" evidence="1">
    <location>
        <begin position="312"/>
        <end position="333"/>
    </location>
</feature>